<dbReference type="Pfam" id="PF00756">
    <property type="entry name" value="Esterase"/>
    <property type="match status" value="1"/>
</dbReference>
<dbReference type="InterPro" id="IPR000801">
    <property type="entry name" value="Esterase-like"/>
</dbReference>
<dbReference type="InterPro" id="IPR029058">
    <property type="entry name" value="AB_hydrolase_fold"/>
</dbReference>
<name>A0A1M4ZDN8_9THEO</name>
<keyword evidence="1" id="KW-0378">Hydrolase</keyword>
<dbReference type="Gene3D" id="3.40.50.1820">
    <property type="entry name" value="alpha/beta hydrolase"/>
    <property type="match status" value="1"/>
</dbReference>
<dbReference type="AlphaFoldDB" id="A0A1M4ZDN8"/>
<dbReference type="GO" id="GO:0016747">
    <property type="term" value="F:acyltransferase activity, transferring groups other than amino-acyl groups"/>
    <property type="evidence" value="ECO:0007669"/>
    <property type="project" value="TreeGrafter"/>
</dbReference>
<keyword evidence="2" id="KW-1185">Reference proteome</keyword>
<evidence type="ECO:0000313" key="1">
    <source>
        <dbReference type="EMBL" id="SHF16154.1"/>
    </source>
</evidence>
<protein>
    <submittedName>
        <fullName evidence="1">S-formylglutathione hydrolase FrmB</fullName>
    </submittedName>
</protein>
<accession>A0A1M4ZDN8</accession>
<dbReference type="RefSeq" id="WP_073343264.1">
    <property type="nucleotide sequence ID" value="NZ_FQVH01000013.1"/>
</dbReference>
<organism evidence="1 2">
    <name type="scientific">Caldanaerobius fijiensis DSM 17918</name>
    <dbReference type="NCBI Taxonomy" id="1121256"/>
    <lineage>
        <taxon>Bacteria</taxon>
        <taxon>Bacillati</taxon>
        <taxon>Bacillota</taxon>
        <taxon>Clostridia</taxon>
        <taxon>Thermoanaerobacterales</taxon>
        <taxon>Thermoanaerobacteraceae</taxon>
        <taxon>Caldanaerobius</taxon>
    </lineage>
</organism>
<dbReference type="STRING" id="1121256.SAMN02746089_01406"/>
<dbReference type="Proteomes" id="UP000184088">
    <property type="component" value="Unassembled WGS sequence"/>
</dbReference>
<reference evidence="1 2" key="1">
    <citation type="submission" date="2016-11" db="EMBL/GenBank/DDBJ databases">
        <authorList>
            <person name="Jaros S."/>
            <person name="Januszkiewicz K."/>
            <person name="Wedrychowicz H."/>
        </authorList>
    </citation>
    <scope>NUCLEOTIDE SEQUENCE [LARGE SCALE GENOMIC DNA]</scope>
    <source>
        <strain evidence="1 2">DSM 17918</strain>
    </source>
</reference>
<dbReference type="PANTHER" id="PTHR48098">
    <property type="entry name" value="ENTEROCHELIN ESTERASE-RELATED"/>
    <property type="match status" value="1"/>
</dbReference>
<dbReference type="OrthoDB" id="9803578at2"/>
<gene>
    <name evidence="1" type="ORF">SAMN02746089_01406</name>
</gene>
<dbReference type="InterPro" id="IPR050583">
    <property type="entry name" value="Mycobacterial_A85_antigen"/>
</dbReference>
<sequence length="258" mass="29150">MALIHCDFFSEVLGVSTSMYVILPQATKNQIGMEGRTIRSKHPTLYLLHGLSDDHTIWLRRTSIERYVAPLGLAVVMPAVGRSFYTDMKNGYRYWTFISEELPEIARSFFPLSDKREDNFVAGLSMGGYGAFKLALRCPDKYAAAASLSGALDIVNLVKNAAEPMASEFYNIFGDPQTVEGSDNDLYYLAQKVAQSQGPKPKLYQCCGTEDFLYQGNIAFRDYCQKLGLDITYEEGPGQHEWGFWDKYIQNVLKWLPL</sequence>
<dbReference type="GO" id="GO:0016787">
    <property type="term" value="F:hydrolase activity"/>
    <property type="evidence" value="ECO:0007669"/>
    <property type="project" value="UniProtKB-KW"/>
</dbReference>
<dbReference type="PANTHER" id="PTHR48098:SF1">
    <property type="entry name" value="DIACYLGLYCEROL ACYLTRANSFERASE_MYCOLYLTRANSFERASE AG85A"/>
    <property type="match status" value="1"/>
</dbReference>
<proteinExistence type="predicted"/>
<evidence type="ECO:0000313" key="2">
    <source>
        <dbReference type="Proteomes" id="UP000184088"/>
    </source>
</evidence>
<dbReference type="EMBL" id="FQVH01000013">
    <property type="protein sequence ID" value="SHF16154.1"/>
    <property type="molecule type" value="Genomic_DNA"/>
</dbReference>
<dbReference type="SUPFAM" id="SSF53474">
    <property type="entry name" value="alpha/beta-Hydrolases"/>
    <property type="match status" value="1"/>
</dbReference>